<dbReference type="Pfam" id="PF00497">
    <property type="entry name" value="SBP_bac_3"/>
    <property type="match status" value="1"/>
</dbReference>
<comment type="similarity">
    <text evidence="1">Belongs to the bacterial solute-binding protein 3 family.</text>
</comment>
<evidence type="ECO:0000259" key="4">
    <source>
        <dbReference type="SMART" id="SM00062"/>
    </source>
</evidence>
<reference evidence="5 6" key="1">
    <citation type="submission" date="2016-10" db="EMBL/GenBank/DDBJ databases">
        <authorList>
            <person name="de Groot N.N."/>
        </authorList>
    </citation>
    <scope>NUCLEOTIDE SEQUENCE [LARGE SCALE GENOMIC DNA]</scope>
    <source>
        <strain evidence="5 6">CGMCC 1.7059</strain>
    </source>
</reference>
<evidence type="ECO:0000256" key="1">
    <source>
        <dbReference type="ARBA" id="ARBA00010333"/>
    </source>
</evidence>
<proteinExistence type="inferred from homology"/>
<feature type="domain" description="Solute-binding protein family 3/N-terminal" evidence="4">
    <location>
        <begin position="40"/>
        <end position="260"/>
    </location>
</feature>
<sequence length="260" mass="29750">MPTSMLRKLAACLLLAGVLLSPTLAFANSGEDKAASRSLRLNVSPNGYPPYLIVEDGRISGIVWDVVSHISEQLRVELEPIQIPRKRVDQMIQSGYIDATSRAIEWTDQPEKFLFTDAIVPVEEVFFYLATSPLEFQSISDLESKTFLTHLGYHYPYLQDLFDQGLADRFDVSVDLDLFRYLRDSQRFDAAIADRLVGQWLIRNNPQLSDNFESSEHSVSNFGLRLMVRKDMEAFVRRFNSALAELKASDEFDRILARYR</sequence>
<evidence type="ECO:0000313" key="5">
    <source>
        <dbReference type="EMBL" id="SDX14367.1"/>
    </source>
</evidence>
<keyword evidence="2 3" id="KW-0732">Signal</keyword>
<feature type="chain" id="PRO_5011530043" evidence="3">
    <location>
        <begin position="28"/>
        <end position="260"/>
    </location>
</feature>
<gene>
    <name evidence="5" type="ORF">SAMN04487960_106249</name>
</gene>
<organism evidence="5 6">
    <name type="scientific">Marinobacter mobilis</name>
    <dbReference type="NCBI Taxonomy" id="488533"/>
    <lineage>
        <taxon>Bacteria</taxon>
        <taxon>Pseudomonadati</taxon>
        <taxon>Pseudomonadota</taxon>
        <taxon>Gammaproteobacteria</taxon>
        <taxon>Pseudomonadales</taxon>
        <taxon>Marinobacteraceae</taxon>
        <taxon>Marinobacter</taxon>
    </lineage>
</organism>
<dbReference type="InterPro" id="IPR001638">
    <property type="entry name" value="Solute-binding_3/MltF_N"/>
</dbReference>
<name>A0A1H2ZAM6_9GAMM</name>
<dbReference type="SUPFAM" id="SSF53850">
    <property type="entry name" value="Periplasmic binding protein-like II"/>
    <property type="match status" value="1"/>
</dbReference>
<keyword evidence="6" id="KW-1185">Reference proteome</keyword>
<evidence type="ECO:0000313" key="6">
    <source>
        <dbReference type="Proteomes" id="UP000199675"/>
    </source>
</evidence>
<dbReference type="RefSeq" id="WP_091813951.1">
    <property type="nucleotide sequence ID" value="NZ_FNNE01000006.1"/>
</dbReference>
<dbReference type="Gene3D" id="3.40.190.10">
    <property type="entry name" value="Periplasmic binding protein-like II"/>
    <property type="match status" value="2"/>
</dbReference>
<evidence type="ECO:0000256" key="3">
    <source>
        <dbReference type="SAM" id="SignalP"/>
    </source>
</evidence>
<evidence type="ECO:0000256" key="2">
    <source>
        <dbReference type="ARBA" id="ARBA00022729"/>
    </source>
</evidence>
<dbReference type="Proteomes" id="UP000199675">
    <property type="component" value="Unassembled WGS sequence"/>
</dbReference>
<feature type="signal peptide" evidence="3">
    <location>
        <begin position="1"/>
        <end position="27"/>
    </location>
</feature>
<protein>
    <submittedName>
        <fullName evidence="5">Amino acid ABC transporter substrate-binding protein, PAAT family (TC 3.A.1.3.-)</fullName>
    </submittedName>
</protein>
<dbReference type="SMART" id="SM00062">
    <property type="entry name" value="PBPb"/>
    <property type="match status" value="1"/>
</dbReference>
<dbReference type="EMBL" id="FNNE01000006">
    <property type="protein sequence ID" value="SDX14367.1"/>
    <property type="molecule type" value="Genomic_DNA"/>
</dbReference>
<dbReference type="OrthoDB" id="8771774at2"/>
<dbReference type="PANTHER" id="PTHR35936">
    <property type="entry name" value="MEMBRANE-BOUND LYTIC MUREIN TRANSGLYCOSYLASE F"/>
    <property type="match status" value="1"/>
</dbReference>
<dbReference type="PANTHER" id="PTHR35936:SF6">
    <property type="entry name" value="AMINO ACID ABC TRANSPORTER SUBSTRATE-BINDING PAAT FAMILY PROTEIN"/>
    <property type="match status" value="1"/>
</dbReference>
<dbReference type="AlphaFoldDB" id="A0A1H2ZAM6"/>
<dbReference type="STRING" id="488533.SAMN04487960_106249"/>
<accession>A0A1H2ZAM6</accession>